<dbReference type="InterPro" id="IPR036388">
    <property type="entry name" value="WH-like_DNA-bd_sf"/>
</dbReference>
<accession>A0A6H1P2Y7</accession>
<dbReference type="SUPFAM" id="SSF51206">
    <property type="entry name" value="cAMP-binding domain-like"/>
    <property type="match status" value="1"/>
</dbReference>
<keyword evidence="4" id="KW-0804">Transcription</keyword>
<dbReference type="GO" id="GO:0005829">
    <property type="term" value="C:cytosol"/>
    <property type="evidence" value="ECO:0007669"/>
    <property type="project" value="TreeGrafter"/>
</dbReference>
<dbReference type="PANTHER" id="PTHR24567:SF68">
    <property type="entry name" value="DNA-BINDING TRANSCRIPTIONAL DUAL REGULATOR CRP"/>
    <property type="match status" value="1"/>
</dbReference>
<dbReference type="InterPro" id="IPR012318">
    <property type="entry name" value="HTH_CRP"/>
</dbReference>
<evidence type="ECO:0000256" key="1">
    <source>
        <dbReference type="ARBA" id="ARBA00023015"/>
    </source>
</evidence>
<evidence type="ECO:0000259" key="6">
    <source>
        <dbReference type="PROSITE" id="PS51063"/>
    </source>
</evidence>
<name>A0A6H1P2Y7_PRIMG</name>
<proteinExistence type="predicted"/>
<dbReference type="GO" id="GO:0003677">
    <property type="term" value="F:DNA binding"/>
    <property type="evidence" value="ECO:0007669"/>
    <property type="project" value="UniProtKB-KW"/>
</dbReference>
<dbReference type="PANTHER" id="PTHR24567">
    <property type="entry name" value="CRP FAMILY TRANSCRIPTIONAL REGULATORY PROTEIN"/>
    <property type="match status" value="1"/>
</dbReference>
<dbReference type="InterPro" id="IPR018490">
    <property type="entry name" value="cNMP-bd_dom_sf"/>
</dbReference>
<evidence type="ECO:0000256" key="4">
    <source>
        <dbReference type="ARBA" id="ARBA00023163"/>
    </source>
</evidence>
<dbReference type="PROSITE" id="PS50042">
    <property type="entry name" value="CNMP_BINDING_3"/>
    <property type="match status" value="1"/>
</dbReference>
<evidence type="ECO:0000313" key="8">
    <source>
        <dbReference type="Proteomes" id="UP000501868"/>
    </source>
</evidence>
<keyword evidence="1" id="KW-0805">Transcription regulation</keyword>
<dbReference type="Pfam" id="PF00027">
    <property type="entry name" value="cNMP_binding"/>
    <property type="match status" value="1"/>
</dbReference>
<protein>
    <submittedName>
        <fullName evidence="7">Crp/Fnr family transcriptional regulator</fullName>
    </submittedName>
</protein>
<feature type="domain" description="HTH crp-type" evidence="6">
    <location>
        <begin position="131"/>
        <end position="195"/>
    </location>
</feature>
<dbReference type="Gene3D" id="2.60.120.10">
    <property type="entry name" value="Jelly Rolls"/>
    <property type="match status" value="1"/>
</dbReference>
<gene>
    <name evidence="7" type="ORF">HFZ78_14750</name>
</gene>
<dbReference type="InterPro" id="IPR000595">
    <property type="entry name" value="cNMP-bd_dom"/>
</dbReference>
<dbReference type="SUPFAM" id="SSF46785">
    <property type="entry name" value="Winged helix' DNA-binding domain"/>
    <property type="match status" value="1"/>
</dbReference>
<evidence type="ECO:0000256" key="3">
    <source>
        <dbReference type="ARBA" id="ARBA00023159"/>
    </source>
</evidence>
<reference evidence="7 8" key="2">
    <citation type="submission" date="2020-04" db="EMBL/GenBank/DDBJ databases">
        <authorList>
            <person name="Fomenkov A."/>
            <person name="Anton B.P."/>
            <person name="Roberts R.J."/>
        </authorList>
    </citation>
    <scope>NUCLEOTIDE SEQUENCE [LARGE SCALE GENOMIC DNA]</scope>
    <source>
        <strain evidence="7 8">S2</strain>
    </source>
</reference>
<dbReference type="AlphaFoldDB" id="A0A6H1P2Y7"/>
<feature type="domain" description="Cyclic nucleotide-binding" evidence="5">
    <location>
        <begin position="1"/>
        <end position="72"/>
    </location>
</feature>
<dbReference type="Gene3D" id="1.10.10.10">
    <property type="entry name" value="Winged helix-like DNA-binding domain superfamily/Winged helix DNA-binding domain"/>
    <property type="match status" value="1"/>
</dbReference>
<dbReference type="InterPro" id="IPR014710">
    <property type="entry name" value="RmlC-like_jellyroll"/>
</dbReference>
<evidence type="ECO:0000256" key="2">
    <source>
        <dbReference type="ARBA" id="ARBA00023125"/>
    </source>
</evidence>
<dbReference type="GO" id="GO:0003700">
    <property type="term" value="F:DNA-binding transcription factor activity"/>
    <property type="evidence" value="ECO:0007669"/>
    <property type="project" value="TreeGrafter"/>
</dbReference>
<dbReference type="InterPro" id="IPR036390">
    <property type="entry name" value="WH_DNA-bd_sf"/>
</dbReference>
<reference evidence="7 8" key="1">
    <citation type="submission" date="2020-04" db="EMBL/GenBank/DDBJ databases">
        <title>Genome-Wide Identification of 5-Methylcytosine Sites in Bacterial Genomes By High-Throughput Sequencing of MspJI Restriction Fragments.</title>
        <authorList>
            <person name="Wu V."/>
        </authorList>
    </citation>
    <scope>NUCLEOTIDE SEQUENCE [LARGE SCALE GENOMIC DNA]</scope>
    <source>
        <strain evidence="7 8">S2</strain>
    </source>
</reference>
<sequence>MKNLRYSWSPFLKYGKKLEIEENSVVYHQGSEGKGFFYLSKGGIKITLLSQEGVERTVNYVPEGMLFGEHGVKNEPYLTSATSSSSSEIYFFSDETLFMICEEHPEAACIFTNSLIYKFRILAEIISFLNSPIEQQMAHFLLKLVSENGNFSIDQSSFARYIGTSRITVNKILNKWKSQQWIHISTRTIDILDINQLKAIRDSGAIDISNLDVLMLSL</sequence>
<evidence type="ECO:0000313" key="7">
    <source>
        <dbReference type="EMBL" id="QIZ07825.1"/>
    </source>
</evidence>
<keyword evidence="3" id="KW-0010">Activator</keyword>
<dbReference type="Proteomes" id="UP000501868">
    <property type="component" value="Chromosome"/>
</dbReference>
<dbReference type="Pfam" id="PF13545">
    <property type="entry name" value="HTH_Crp_2"/>
    <property type="match status" value="1"/>
</dbReference>
<evidence type="ECO:0000259" key="5">
    <source>
        <dbReference type="PROSITE" id="PS50042"/>
    </source>
</evidence>
<keyword evidence="2" id="KW-0238">DNA-binding</keyword>
<dbReference type="PROSITE" id="PS51063">
    <property type="entry name" value="HTH_CRP_2"/>
    <property type="match status" value="1"/>
</dbReference>
<organism evidence="7 8">
    <name type="scientific">Priestia megaterium</name>
    <name type="common">Bacillus megaterium</name>
    <dbReference type="NCBI Taxonomy" id="1404"/>
    <lineage>
        <taxon>Bacteria</taxon>
        <taxon>Bacillati</taxon>
        <taxon>Bacillota</taxon>
        <taxon>Bacilli</taxon>
        <taxon>Bacillales</taxon>
        <taxon>Bacillaceae</taxon>
        <taxon>Priestia</taxon>
    </lineage>
</organism>
<dbReference type="EMBL" id="CP051128">
    <property type="protein sequence ID" value="QIZ07825.1"/>
    <property type="molecule type" value="Genomic_DNA"/>
</dbReference>
<dbReference type="InterPro" id="IPR050397">
    <property type="entry name" value="Env_Response_Regulators"/>
</dbReference>
<dbReference type="SMART" id="SM00419">
    <property type="entry name" value="HTH_CRP"/>
    <property type="match status" value="1"/>
</dbReference>